<accession>A0A9P1DTT6</accession>
<evidence type="ECO:0000313" key="4">
    <source>
        <dbReference type="Proteomes" id="UP001152797"/>
    </source>
</evidence>
<organism evidence="2">
    <name type="scientific">Cladocopium goreaui</name>
    <dbReference type="NCBI Taxonomy" id="2562237"/>
    <lineage>
        <taxon>Eukaryota</taxon>
        <taxon>Sar</taxon>
        <taxon>Alveolata</taxon>
        <taxon>Dinophyceae</taxon>
        <taxon>Suessiales</taxon>
        <taxon>Symbiodiniaceae</taxon>
        <taxon>Cladocopium</taxon>
    </lineage>
</organism>
<dbReference type="EMBL" id="CAMXCT020006532">
    <property type="protein sequence ID" value="CAL1168844.1"/>
    <property type="molecule type" value="Genomic_DNA"/>
</dbReference>
<evidence type="ECO:0000313" key="3">
    <source>
        <dbReference type="EMBL" id="CAL1168844.1"/>
    </source>
</evidence>
<reference evidence="2" key="1">
    <citation type="submission" date="2022-10" db="EMBL/GenBank/DDBJ databases">
        <authorList>
            <person name="Chen Y."/>
            <person name="Dougan E. K."/>
            <person name="Chan C."/>
            <person name="Rhodes N."/>
            <person name="Thang M."/>
        </authorList>
    </citation>
    <scope>NUCLEOTIDE SEQUENCE</scope>
</reference>
<dbReference type="AlphaFoldDB" id="A0A9P1DTT6"/>
<name>A0A9P1DTT6_9DINO</name>
<feature type="region of interest" description="Disordered" evidence="1">
    <location>
        <begin position="1"/>
        <end position="27"/>
    </location>
</feature>
<dbReference type="EMBL" id="CAMXCT010006532">
    <property type="protein sequence ID" value="CAI4015469.1"/>
    <property type="molecule type" value="Genomic_DNA"/>
</dbReference>
<evidence type="ECO:0000313" key="2">
    <source>
        <dbReference type="EMBL" id="CAI4015469.1"/>
    </source>
</evidence>
<sequence length="87" mass="9919">MHHAQEELEDTLASATSRQQQAEKMDQQSLEKLVAHVKGLERSLAVDSSPKLEKLCRLEAESRAQRQEKHQMELEALRTAKALNELL</sequence>
<keyword evidence="4" id="KW-1185">Reference proteome</keyword>
<comment type="caution">
    <text evidence="2">The sequence shown here is derived from an EMBL/GenBank/DDBJ whole genome shotgun (WGS) entry which is preliminary data.</text>
</comment>
<dbReference type="Proteomes" id="UP001152797">
    <property type="component" value="Unassembled WGS sequence"/>
</dbReference>
<protein>
    <submittedName>
        <fullName evidence="2">Uncharacterized protein</fullName>
    </submittedName>
</protein>
<evidence type="ECO:0000256" key="1">
    <source>
        <dbReference type="SAM" id="MobiDB-lite"/>
    </source>
</evidence>
<gene>
    <name evidence="2" type="ORF">C1SCF055_LOCUS40293</name>
</gene>
<dbReference type="EMBL" id="CAMXCT030006532">
    <property type="protein sequence ID" value="CAL4802781.1"/>
    <property type="molecule type" value="Genomic_DNA"/>
</dbReference>
<proteinExistence type="predicted"/>
<reference evidence="3" key="2">
    <citation type="submission" date="2024-04" db="EMBL/GenBank/DDBJ databases">
        <authorList>
            <person name="Chen Y."/>
            <person name="Shah S."/>
            <person name="Dougan E. K."/>
            <person name="Thang M."/>
            <person name="Chan C."/>
        </authorList>
    </citation>
    <scope>NUCLEOTIDE SEQUENCE [LARGE SCALE GENOMIC DNA]</scope>
</reference>